<proteinExistence type="predicted"/>
<evidence type="ECO:0000313" key="2">
    <source>
        <dbReference type="Proteomes" id="UP000308836"/>
    </source>
</evidence>
<dbReference type="Proteomes" id="UP000308836">
    <property type="component" value="Unassembled WGS sequence"/>
</dbReference>
<name>A0AC61R879_9FIRM</name>
<keyword evidence="2" id="KW-1185">Reference proteome</keyword>
<gene>
    <name evidence="1" type="ORF">E5336_05060</name>
</gene>
<dbReference type="EMBL" id="SRYG01000008">
    <property type="protein sequence ID" value="TGY66217.1"/>
    <property type="molecule type" value="Genomic_DNA"/>
</dbReference>
<accession>A0AC61R879</accession>
<protein>
    <submittedName>
        <fullName evidence="1">Uncharacterized protein</fullName>
    </submittedName>
</protein>
<sequence>MNKKQTLDLLKEKKLIFIFKTQRIQDDDLVQAVQAVVQGGGKFIELTYDQPTGDACAHALGLLKEKFGDQIILGTGTILDEQQAQKAIDAGSEYIVAPNLSKEVSKLCQEKDLMYMPGVFTGTEVVNAWKWGADVLKLFPGCEITLDYAETLMGVIPVLPYFAVCKMDEKMFKECLKIGYIGAGISRAVNNQKLIASGDFKEIEKRTRRFVEIAARPSDHV</sequence>
<organism evidence="1 2">
    <name type="scientific">Dubosiella muris</name>
    <dbReference type="NCBI Taxonomy" id="3038133"/>
    <lineage>
        <taxon>Bacteria</taxon>
        <taxon>Bacillati</taxon>
        <taxon>Bacillota</taxon>
        <taxon>Erysipelotrichia</taxon>
        <taxon>Erysipelotrichales</taxon>
        <taxon>Erysipelotrichaceae</taxon>
        <taxon>Dubosiella</taxon>
    </lineage>
</organism>
<reference evidence="1" key="1">
    <citation type="submission" date="2019-04" db="EMBL/GenBank/DDBJ databases">
        <title>Microbes associate with the intestines of laboratory mice.</title>
        <authorList>
            <person name="Navarre W."/>
            <person name="Wong E."/>
            <person name="Huang K."/>
            <person name="Tropini C."/>
            <person name="Ng K."/>
            <person name="Yu B."/>
        </authorList>
    </citation>
    <scope>NUCLEOTIDE SEQUENCE</scope>
    <source>
        <strain evidence="1">NM09_H32</strain>
    </source>
</reference>
<comment type="caution">
    <text evidence="1">The sequence shown here is derived from an EMBL/GenBank/DDBJ whole genome shotgun (WGS) entry which is preliminary data.</text>
</comment>
<evidence type="ECO:0000313" key="1">
    <source>
        <dbReference type="EMBL" id="TGY66217.1"/>
    </source>
</evidence>